<sequence>MSDNGPYTQPPQYPQGGEGNPGGQPPSPYGGGYGQPGPGQGAPGAGQPQYPSGPYQNPYGGESGTGGQAPYPGNPYGGQPGPGGPQFQAPQEQQMFQGGQPPYGPGGPAGPGGEMPAYPAAPRKSNAGLWVVIAGGGVILVLVIAVVVMLLRGGGEETPPPVADDGSQQQDQTGGQGQSNEGTDQANGEPPYTLPEDPCTALSEETISELGLTDPSRSSDDTRAYCTWSVEDGNSYGTLSVSYDYPYGGSDSVESAQELFQSNVEYATDESSEFIDTEVHENQDMNLGDESKLIFATESTVANYSVGTLLIREANINISIQYRMSPDLLEEDAPAPLEFSDVEELLPSLGRQSLNIVGS</sequence>
<organism evidence="3 4">
    <name type="scientific">Marinactinospora rubrisoli</name>
    <dbReference type="NCBI Taxonomy" id="2715399"/>
    <lineage>
        <taxon>Bacteria</taxon>
        <taxon>Bacillati</taxon>
        <taxon>Actinomycetota</taxon>
        <taxon>Actinomycetes</taxon>
        <taxon>Streptosporangiales</taxon>
        <taxon>Nocardiopsidaceae</taxon>
        <taxon>Marinactinospora</taxon>
    </lineage>
</organism>
<keyword evidence="2" id="KW-1133">Transmembrane helix</keyword>
<gene>
    <name evidence="3" type="ORF">ACFQRF_23145</name>
</gene>
<comment type="caution">
    <text evidence="3">The sequence shown here is derived from an EMBL/GenBank/DDBJ whole genome shotgun (WGS) entry which is preliminary data.</text>
</comment>
<reference evidence="4" key="1">
    <citation type="journal article" date="2019" name="Int. J. Syst. Evol. Microbiol.">
        <title>The Global Catalogue of Microorganisms (GCM) 10K type strain sequencing project: providing services to taxonomists for standard genome sequencing and annotation.</title>
        <authorList>
            <consortium name="The Broad Institute Genomics Platform"/>
            <consortium name="The Broad Institute Genome Sequencing Center for Infectious Disease"/>
            <person name="Wu L."/>
            <person name="Ma J."/>
        </authorList>
    </citation>
    <scope>NUCLEOTIDE SEQUENCE [LARGE SCALE GENOMIC DNA]</scope>
    <source>
        <strain evidence="4">CGMCC 4.7382</strain>
    </source>
</reference>
<evidence type="ECO:0000313" key="4">
    <source>
        <dbReference type="Proteomes" id="UP001596540"/>
    </source>
</evidence>
<evidence type="ECO:0000256" key="1">
    <source>
        <dbReference type="SAM" id="MobiDB-lite"/>
    </source>
</evidence>
<accession>A0ABW2KKW1</accession>
<feature type="compositionally biased region" description="Low complexity" evidence="1">
    <location>
        <begin position="164"/>
        <end position="173"/>
    </location>
</feature>
<evidence type="ECO:0000313" key="3">
    <source>
        <dbReference type="EMBL" id="MFC7330631.1"/>
    </source>
</evidence>
<evidence type="ECO:0000256" key="2">
    <source>
        <dbReference type="SAM" id="Phobius"/>
    </source>
</evidence>
<feature type="compositionally biased region" description="Gly residues" evidence="1">
    <location>
        <begin position="29"/>
        <end position="44"/>
    </location>
</feature>
<feature type="compositionally biased region" description="Low complexity" evidence="1">
    <location>
        <begin position="85"/>
        <end position="100"/>
    </location>
</feature>
<keyword evidence="2" id="KW-0472">Membrane</keyword>
<dbReference type="Proteomes" id="UP001596540">
    <property type="component" value="Unassembled WGS sequence"/>
</dbReference>
<protein>
    <recommendedName>
        <fullName evidence="5">DUF3558 domain-containing protein</fullName>
    </recommendedName>
</protein>
<proteinExistence type="predicted"/>
<feature type="region of interest" description="Disordered" evidence="1">
    <location>
        <begin position="1"/>
        <end position="118"/>
    </location>
</feature>
<feature type="transmembrane region" description="Helical" evidence="2">
    <location>
        <begin position="129"/>
        <end position="151"/>
    </location>
</feature>
<keyword evidence="4" id="KW-1185">Reference proteome</keyword>
<dbReference type="RefSeq" id="WP_379873278.1">
    <property type="nucleotide sequence ID" value="NZ_JBHTBH010000013.1"/>
</dbReference>
<feature type="compositionally biased region" description="Low complexity" evidence="1">
    <location>
        <begin position="45"/>
        <end position="60"/>
    </location>
</feature>
<feature type="region of interest" description="Disordered" evidence="1">
    <location>
        <begin position="157"/>
        <end position="199"/>
    </location>
</feature>
<dbReference type="EMBL" id="JBHTBH010000013">
    <property type="protein sequence ID" value="MFC7330631.1"/>
    <property type="molecule type" value="Genomic_DNA"/>
</dbReference>
<keyword evidence="2" id="KW-0812">Transmembrane</keyword>
<evidence type="ECO:0008006" key="5">
    <source>
        <dbReference type="Google" id="ProtNLM"/>
    </source>
</evidence>
<name>A0ABW2KKW1_9ACTN</name>